<dbReference type="AlphaFoldDB" id="A0A3B7QYV6"/>
<reference evidence="3 4" key="1">
    <citation type="submission" date="2018-09" db="EMBL/GenBank/DDBJ databases">
        <title>Hymenobacter medium sp. nov., isolated from R2A medium.</title>
        <authorList>
            <person name="Yingchao G."/>
        </authorList>
    </citation>
    <scope>NUCLEOTIDE SEQUENCE [LARGE SCALE GENOMIC DNA]</scope>
    <source>
        <strain evidence="4">sh-6</strain>
    </source>
</reference>
<proteinExistence type="predicted"/>
<evidence type="ECO:0000313" key="3">
    <source>
        <dbReference type="EMBL" id="AYA38398.1"/>
    </source>
</evidence>
<feature type="compositionally biased region" description="Low complexity" evidence="1">
    <location>
        <begin position="222"/>
        <end position="231"/>
    </location>
</feature>
<dbReference type="OrthoDB" id="868254at2"/>
<name>A0A3B7QYV6_9BACT</name>
<organism evidence="3 4">
    <name type="scientific">Hymenobacter oligotrophus</name>
    <dbReference type="NCBI Taxonomy" id="2319843"/>
    <lineage>
        <taxon>Bacteria</taxon>
        <taxon>Pseudomonadati</taxon>
        <taxon>Bacteroidota</taxon>
        <taxon>Cytophagia</taxon>
        <taxon>Cytophagales</taxon>
        <taxon>Hymenobacteraceae</taxon>
        <taxon>Hymenobacter</taxon>
    </lineage>
</organism>
<dbReference type="KEGG" id="hyh:D3Y59_15890"/>
<protein>
    <recommendedName>
        <fullName evidence="5">Outer membrane protein beta-barrel domain-containing protein</fullName>
    </recommendedName>
</protein>
<keyword evidence="2" id="KW-1133">Transmembrane helix</keyword>
<dbReference type="Proteomes" id="UP000262802">
    <property type="component" value="Chromosome"/>
</dbReference>
<accession>A0A3B7QYV6</accession>
<feature type="region of interest" description="Disordered" evidence="1">
    <location>
        <begin position="198"/>
        <end position="235"/>
    </location>
</feature>
<feature type="transmembrane region" description="Helical" evidence="2">
    <location>
        <begin position="62"/>
        <end position="79"/>
    </location>
</feature>
<evidence type="ECO:0008006" key="5">
    <source>
        <dbReference type="Google" id="ProtNLM"/>
    </source>
</evidence>
<sequence length="528" mass="55038">MTPVSNNNNHQQPTGNLEDLFRQRFAEAELTPRAAVWEQLDHELLVRENQGYRKRLLGYRRAAAAAAVLAVLGLGGWYTQHNLGTGNPIGNATATVFTPEGQQGLAGASVASTDNRLGAESQATAATPGATRRALGAAAAASAPAAPNNLGNAAVGSVAMQPGVARRRAAEVLADAASSRSAAGRALAAIKQAFGGSAEGSLQQPGLLKSRNVGSRSTSRTAIAQAQAPAAGNGSSYAATELQPMAAQLRQARFGGTLLNPDSVKRALLTVPVQQLVAQAAPRPEREEKTNEATRPSRWRWRGGYAAERFVPNVSSPTGEGLALRAADPTTNFLAPPPAPTKLQPGLAQRGHLGGAISLGKKHWTLLAGVEMTHLSGETMRETPRQYQTFYPGADRSNQAQQEGRYAMTTAGVPVQLRYEGRKPGVSVYAAVGAAVNVLLRTRTTVGDQATSNDGAYRRVLTSARGSAGLRFAPAGGNWQVSLGPEAEAGLSTLNTNPAGQWGERTRPYAVGLSASVEFGGGKVALQP</sequence>
<feature type="compositionally biased region" description="Polar residues" evidence="1">
    <location>
        <begin position="212"/>
        <end position="221"/>
    </location>
</feature>
<keyword evidence="2" id="KW-0812">Transmembrane</keyword>
<gene>
    <name evidence="3" type="ORF">D3Y59_15890</name>
</gene>
<keyword evidence="4" id="KW-1185">Reference proteome</keyword>
<keyword evidence="2" id="KW-0472">Membrane</keyword>
<evidence type="ECO:0000256" key="1">
    <source>
        <dbReference type="SAM" id="MobiDB-lite"/>
    </source>
</evidence>
<evidence type="ECO:0000256" key="2">
    <source>
        <dbReference type="SAM" id="Phobius"/>
    </source>
</evidence>
<dbReference type="RefSeq" id="WP_119445945.1">
    <property type="nucleotide sequence ID" value="NZ_CP032317.1"/>
</dbReference>
<dbReference type="EMBL" id="CP032317">
    <property type="protein sequence ID" value="AYA38398.1"/>
    <property type="molecule type" value="Genomic_DNA"/>
</dbReference>
<evidence type="ECO:0000313" key="4">
    <source>
        <dbReference type="Proteomes" id="UP000262802"/>
    </source>
</evidence>